<name>A0ABQ4A313_9ACTN</name>
<reference evidence="1 2" key="1">
    <citation type="submission" date="2021-01" db="EMBL/GenBank/DDBJ databases">
        <title>Whole genome shotgun sequence of Actinoplanes humidus NBRC 14915.</title>
        <authorList>
            <person name="Komaki H."/>
            <person name="Tamura T."/>
        </authorList>
    </citation>
    <scope>NUCLEOTIDE SEQUENCE [LARGE SCALE GENOMIC DNA]</scope>
    <source>
        <strain evidence="1 2">NBRC 14915</strain>
    </source>
</reference>
<proteinExistence type="predicted"/>
<accession>A0ABQ4A313</accession>
<protein>
    <submittedName>
        <fullName evidence="1">Uncharacterized protein</fullName>
    </submittedName>
</protein>
<dbReference type="Proteomes" id="UP000603200">
    <property type="component" value="Unassembled WGS sequence"/>
</dbReference>
<gene>
    <name evidence="1" type="ORF">Ahu01nite_083300</name>
</gene>
<keyword evidence="2" id="KW-1185">Reference proteome</keyword>
<evidence type="ECO:0000313" key="2">
    <source>
        <dbReference type="Proteomes" id="UP000603200"/>
    </source>
</evidence>
<dbReference type="RefSeq" id="WP_344572540.1">
    <property type="nucleotide sequence ID" value="NZ_BAAATV010000020.1"/>
</dbReference>
<organism evidence="1 2">
    <name type="scientific">Winogradskya humida</name>
    <dbReference type="NCBI Taxonomy" id="113566"/>
    <lineage>
        <taxon>Bacteria</taxon>
        <taxon>Bacillati</taxon>
        <taxon>Actinomycetota</taxon>
        <taxon>Actinomycetes</taxon>
        <taxon>Micromonosporales</taxon>
        <taxon>Micromonosporaceae</taxon>
        <taxon>Winogradskya</taxon>
    </lineage>
</organism>
<sequence>MTAVYLSADTTSDVYLCVDDRYTPQRTPAQIRTIDLDGRTAYLADTGPATGTATGQPTSVLSWQRRLRAFKDNTILTLADPASTATLSVSLVPHPTYLDGLQQIRIGARRGEIIRTSDGWLLQVEPADGRAFQLQAPAQLNLDHVIAIAEQVSVRPE</sequence>
<dbReference type="EMBL" id="BOMN01000117">
    <property type="protein sequence ID" value="GIE25228.1"/>
    <property type="molecule type" value="Genomic_DNA"/>
</dbReference>
<comment type="caution">
    <text evidence="1">The sequence shown here is derived from an EMBL/GenBank/DDBJ whole genome shotgun (WGS) entry which is preliminary data.</text>
</comment>
<evidence type="ECO:0000313" key="1">
    <source>
        <dbReference type="EMBL" id="GIE25228.1"/>
    </source>
</evidence>